<name>A0A226EVB2_FOLCA</name>
<feature type="region of interest" description="Disordered" evidence="1">
    <location>
        <begin position="108"/>
        <end position="134"/>
    </location>
</feature>
<accession>A0A226EVB2</accession>
<evidence type="ECO:0000313" key="3">
    <source>
        <dbReference type="EMBL" id="OXA61148.1"/>
    </source>
</evidence>
<evidence type="ECO:0000313" key="4">
    <source>
        <dbReference type="Proteomes" id="UP000198287"/>
    </source>
</evidence>
<feature type="compositionally biased region" description="Basic and acidic residues" evidence="1">
    <location>
        <begin position="120"/>
        <end position="134"/>
    </location>
</feature>
<dbReference type="OMA" id="QLWACIA"/>
<evidence type="ECO:0000256" key="1">
    <source>
        <dbReference type="SAM" id="MobiDB-lite"/>
    </source>
</evidence>
<protein>
    <submittedName>
        <fullName evidence="3">Uncharacterized protein</fullName>
    </submittedName>
</protein>
<sequence>MKAILPLIAITALILAMEVRGAKKLSIGEATSFCEKEVPIHCVATTCPLFCSTIRTAKQKASCAAECTKDKRCKIRPAVGSDDPKNMILDAQNRNQLWACIAEMRDPAGTSTGRQMTPWKELETTEFKKATGRS</sequence>
<dbReference type="OrthoDB" id="8248646at2759"/>
<organism evidence="3 4">
    <name type="scientific">Folsomia candida</name>
    <name type="common">Springtail</name>
    <dbReference type="NCBI Taxonomy" id="158441"/>
    <lineage>
        <taxon>Eukaryota</taxon>
        <taxon>Metazoa</taxon>
        <taxon>Ecdysozoa</taxon>
        <taxon>Arthropoda</taxon>
        <taxon>Hexapoda</taxon>
        <taxon>Collembola</taxon>
        <taxon>Entomobryomorpha</taxon>
        <taxon>Isotomoidea</taxon>
        <taxon>Isotomidae</taxon>
        <taxon>Proisotominae</taxon>
        <taxon>Folsomia</taxon>
    </lineage>
</organism>
<gene>
    <name evidence="3" type="ORF">Fcan01_05129</name>
</gene>
<feature type="signal peptide" evidence="2">
    <location>
        <begin position="1"/>
        <end position="21"/>
    </location>
</feature>
<comment type="caution">
    <text evidence="3">The sequence shown here is derived from an EMBL/GenBank/DDBJ whole genome shotgun (WGS) entry which is preliminary data.</text>
</comment>
<dbReference type="AlphaFoldDB" id="A0A226EVB2"/>
<evidence type="ECO:0000256" key="2">
    <source>
        <dbReference type="SAM" id="SignalP"/>
    </source>
</evidence>
<keyword evidence="2" id="KW-0732">Signal</keyword>
<reference evidence="3 4" key="1">
    <citation type="submission" date="2015-12" db="EMBL/GenBank/DDBJ databases">
        <title>The genome of Folsomia candida.</title>
        <authorList>
            <person name="Faddeeva A."/>
            <person name="Derks M.F."/>
            <person name="Anvar Y."/>
            <person name="Smit S."/>
            <person name="Van Straalen N."/>
            <person name="Roelofs D."/>
        </authorList>
    </citation>
    <scope>NUCLEOTIDE SEQUENCE [LARGE SCALE GENOMIC DNA]</scope>
    <source>
        <strain evidence="3 4">VU population</strain>
        <tissue evidence="3">Whole body</tissue>
    </source>
</reference>
<dbReference type="EMBL" id="LNIX01000002">
    <property type="protein sequence ID" value="OXA61148.1"/>
    <property type="molecule type" value="Genomic_DNA"/>
</dbReference>
<dbReference type="Proteomes" id="UP000198287">
    <property type="component" value="Unassembled WGS sequence"/>
</dbReference>
<proteinExistence type="predicted"/>
<feature type="chain" id="PRO_5012623969" evidence="2">
    <location>
        <begin position="22"/>
        <end position="134"/>
    </location>
</feature>
<keyword evidence="4" id="KW-1185">Reference proteome</keyword>